<reference evidence="1" key="1">
    <citation type="journal article" date="2020" name="mSystems">
        <title>Genome- and Community-Level Interaction Insights into Carbon Utilization and Element Cycling Functions of Hydrothermarchaeota in Hydrothermal Sediment.</title>
        <authorList>
            <person name="Zhou Z."/>
            <person name="Liu Y."/>
            <person name="Xu W."/>
            <person name="Pan J."/>
            <person name="Luo Z.H."/>
            <person name="Li M."/>
        </authorList>
    </citation>
    <scope>NUCLEOTIDE SEQUENCE [LARGE SCALE GENOMIC DNA]</scope>
    <source>
        <strain evidence="1">SpSt-222</strain>
    </source>
</reference>
<organism evidence="1">
    <name type="scientific">Thermomicrobium roseum</name>
    <dbReference type="NCBI Taxonomy" id="500"/>
    <lineage>
        <taxon>Bacteria</taxon>
        <taxon>Pseudomonadati</taxon>
        <taxon>Thermomicrobiota</taxon>
        <taxon>Thermomicrobia</taxon>
        <taxon>Thermomicrobiales</taxon>
        <taxon>Thermomicrobiaceae</taxon>
        <taxon>Thermomicrobium</taxon>
    </lineage>
</organism>
<proteinExistence type="predicted"/>
<dbReference type="Pfam" id="PF11013">
    <property type="entry name" value="DUF2851"/>
    <property type="match status" value="1"/>
</dbReference>
<name>A0A7C1JZM4_THERO</name>
<dbReference type="AlphaFoldDB" id="A0A7C1JZM4"/>
<dbReference type="EMBL" id="DSJL01000011">
    <property type="protein sequence ID" value="HEF66235.1"/>
    <property type="molecule type" value="Genomic_DNA"/>
</dbReference>
<protein>
    <submittedName>
        <fullName evidence="1">DUF2851 family protein</fullName>
    </submittedName>
</protein>
<sequence length="446" mass="49681">MLTAGHGGRMTPDETTLAYLWQEQALTTDLRTTDGRRLRVIYRGVWTHRRGPDFAGALLDLDGKLVSGDVELHVRASDWYAHGHHEDPAYDRVVLHAAWEDDLHHAVRRRDGTPVPTLELARFLATTPDQLPSVSLRPLGALGFAHCAPEIAAAQPEILHRLFENAGDNRLREKVARIQARLSGESPAQTLFWLLADALGYHQNREGMRAIAEGLPLMHLEVRLYALAPEKRFPMAAALLLGTAGFLPLSDAERGLVKLPARLWQEIEAIWNALEMPVGPARTLWRLGGVRPTNHPVRRLLNLAGLLATTHSGLLADVLELLVTVRPHRQLFAWLRAGPVPLGHDRAHEVIVNVIIPFALGYADWIADDRIREAAAQLWLELPAGRGNQLVRATLEQVCGPTPIRLRSARAEQGLLHLYHWGCRERRCWECPVAHLVLSRSSSPSA</sequence>
<comment type="caution">
    <text evidence="1">The sequence shown here is derived from an EMBL/GenBank/DDBJ whole genome shotgun (WGS) entry which is preliminary data.</text>
</comment>
<dbReference type="InterPro" id="IPR021272">
    <property type="entry name" value="DUF2851"/>
</dbReference>
<evidence type="ECO:0000313" key="1">
    <source>
        <dbReference type="EMBL" id="HEF66235.1"/>
    </source>
</evidence>
<accession>A0A7C1JZM4</accession>
<gene>
    <name evidence="1" type="ORF">ENP47_11670</name>
</gene>